<evidence type="ECO:0000256" key="1">
    <source>
        <dbReference type="ARBA" id="ARBA00023125"/>
    </source>
</evidence>
<dbReference type="GO" id="GO:0010212">
    <property type="term" value="P:response to ionizing radiation"/>
    <property type="evidence" value="ECO:0007669"/>
    <property type="project" value="TreeGrafter"/>
</dbReference>
<dbReference type="Proteomes" id="UP000078561">
    <property type="component" value="Unassembled WGS sequence"/>
</dbReference>
<dbReference type="EMBL" id="LT554490">
    <property type="protein sequence ID" value="SAM06116.1"/>
    <property type="molecule type" value="Genomic_DNA"/>
</dbReference>
<dbReference type="GO" id="GO:0070876">
    <property type="term" value="C:SOSS complex"/>
    <property type="evidence" value="ECO:0007669"/>
    <property type="project" value="TreeGrafter"/>
</dbReference>
<dbReference type="AlphaFoldDB" id="A0A163K2P8"/>
<sequence length="143" mass="16119">MRNVDIEVIVLQQESDTIVTAQGETINKFLVADTSGTISLKAWGPTSAMIRIGDILRVYGVDCKNYQGHQILETSRNGRTQRLGQDTFSFVEGPNFSQQQQQQLDFGPGTSRRQSPYSQHHHHHFSTTLPAYSSPQFMSGRDY</sequence>
<dbReference type="InParanoid" id="A0A163K2P8"/>
<dbReference type="GO" id="GO:0000724">
    <property type="term" value="P:double-strand break repair via homologous recombination"/>
    <property type="evidence" value="ECO:0007669"/>
    <property type="project" value="TreeGrafter"/>
</dbReference>
<dbReference type="SUPFAM" id="SSF50249">
    <property type="entry name" value="Nucleic acid-binding proteins"/>
    <property type="match status" value="1"/>
</dbReference>
<feature type="region of interest" description="Disordered" evidence="2">
    <location>
        <begin position="96"/>
        <end position="133"/>
    </location>
</feature>
<organism evidence="3">
    <name type="scientific">Absidia glauca</name>
    <name type="common">Pin mould</name>
    <dbReference type="NCBI Taxonomy" id="4829"/>
    <lineage>
        <taxon>Eukaryota</taxon>
        <taxon>Fungi</taxon>
        <taxon>Fungi incertae sedis</taxon>
        <taxon>Mucoromycota</taxon>
        <taxon>Mucoromycotina</taxon>
        <taxon>Mucoromycetes</taxon>
        <taxon>Mucorales</taxon>
        <taxon>Cunninghamellaceae</taxon>
        <taxon>Absidia</taxon>
    </lineage>
</organism>
<evidence type="ECO:0008006" key="5">
    <source>
        <dbReference type="Google" id="ProtNLM"/>
    </source>
</evidence>
<proteinExistence type="predicted"/>
<evidence type="ECO:0000313" key="3">
    <source>
        <dbReference type="EMBL" id="SAM06116.1"/>
    </source>
</evidence>
<keyword evidence="1" id="KW-0238">DNA-binding</keyword>
<dbReference type="GO" id="GO:0044818">
    <property type="term" value="P:mitotic G2/M transition checkpoint"/>
    <property type="evidence" value="ECO:0007669"/>
    <property type="project" value="TreeGrafter"/>
</dbReference>
<dbReference type="PANTHER" id="PTHR13356">
    <property type="entry name" value="OB FOLD NUCLEIC ACID BINDING PROTEIN-RELATED"/>
    <property type="match status" value="1"/>
</dbReference>
<keyword evidence="4" id="KW-1185">Reference proteome</keyword>
<dbReference type="InterPro" id="IPR012340">
    <property type="entry name" value="NA-bd_OB-fold"/>
</dbReference>
<protein>
    <recommendedName>
        <fullName evidence="5">OB domain-containing protein</fullName>
    </recommendedName>
</protein>
<name>A0A163K2P8_ABSGL</name>
<dbReference type="PANTHER" id="PTHR13356:SF0">
    <property type="entry name" value="SOSS COMPLEX SUBUNIT B HOMOLOG"/>
    <property type="match status" value="1"/>
</dbReference>
<accession>A0A163K2P8</accession>
<dbReference type="OrthoDB" id="295715at2759"/>
<dbReference type="STRING" id="4829.A0A163K2P8"/>
<dbReference type="GO" id="GO:0003677">
    <property type="term" value="F:DNA binding"/>
    <property type="evidence" value="ECO:0007669"/>
    <property type="project" value="UniProtKB-KW"/>
</dbReference>
<reference evidence="3" key="1">
    <citation type="submission" date="2016-04" db="EMBL/GenBank/DDBJ databases">
        <authorList>
            <person name="Evans L.H."/>
            <person name="Alamgir A."/>
            <person name="Owens N."/>
            <person name="Weber N.D."/>
            <person name="Virtaneva K."/>
            <person name="Barbian K."/>
            <person name="Babar A."/>
            <person name="Rosenke K."/>
        </authorList>
    </citation>
    <scope>NUCLEOTIDE SEQUENCE [LARGE SCALE GENOMIC DNA]</scope>
    <source>
        <strain evidence="3">CBS 101.48</strain>
    </source>
</reference>
<evidence type="ECO:0000313" key="4">
    <source>
        <dbReference type="Proteomes" id="UP000078561"/>
    </source>
</evidence>
<evidence type="ECO:0000256" key="2">
    <source>
        <dbReference type="SAM" id="MobiDB-lite"/>
    </source>
</evidence>
<gene>
    <name evidence="3" type="primary">ABSGL_11992.1 scaffold 12361</name>
</gene>
<dbReference type="InterPro" id="IPR051231">
    <property type="entry name" value="SOSS-B"/>
</dbReference>
<dbReference type="Gene3D" id="2.40.50.140">
    <property type="entry name" value="Nucleic acid-binding proteins"/>
    <property type="match status" value="1"/>
</dbReference>